<keyword evidence="1 4" id="KW-0489">Methyltransferase</keyword>
<name>A0A429X3U1_SIMTE</name>
<dbReference type="EMBL" id="QYTW02000024">
    <property type="protein sequence ID" value="RST58065.1"/>
    <property type="molecule type" value="Genomic_DNA"/>
</dbReference>
<dbReference type="Gene3D" id="3.40.50.150">
    <property type="entry name" value="Vaccinia Virus protein VP39"/>
    <property type="match status" value="1"/>
</dbReference>
<dbReference type="Proteomes" id="UP000287296">
    <property type="component" value="Unassembled WGS sequence"/>
</dbReference>
<keyword evidence="3" id="KW-0949">S-adenosyl-L-methionine</keyword>
<evidence type="ECO:0000256" key="1">
    <source>
        <dbReference type="ARBA" id="ARBA00022603"/>
    </source>
</evidence>
<evidence type="ECO:0000256" key="3">
    <source>
        <dbReference type="ARBA" id="ARBA00022691"/>
    </source>
</evidence>
<dbReference type="SUPFAM" id="SSF53335">
    <property type="entry name" value="S-adenosyl-L-methionine-dependent methyltransferases"/>
    <property type="match status" value="1"/>
</dbReference>
<dbReference type="RefSeq" id="WP_120117814.1">
    <property type="nucleotide sequence ID" value="NZ_DAMDJW010000073.1"/>
</dbReference>
<comment type="caution">
    <text evidence="4">The sequence shown here is derived from an EMBL/GenBank/DDBJ whole genome shotgun (WGS) entry which is preliminary data.</text>
</comment>
<accession>A0A429X3U1</accession>
<gene>
    <name evidence="4" type="ORF">D5F11_019135</name>
</gene>
<evidence type="ECO:0000256" key="2">
    <source>
        <dbReference type="ARBA" id="ARBA00022679"/>
    </source>
</evidence>
<dbReference type="InterPro" id="IPR029063">
    <property type="entry name" value="SAM-dependent_MTases_sf"/>
</dbReference>
<proteinExistence type="predicted"/>
<protein>
    <submittedName>
        <fullName evidence="4">Class I SAM-dependent methyltransferase</fullName>
    </submittedName>
</protein>
<evidence type="ECO:0000313" key="5">
    <source>
        <dbReference type="Proteomes" id="UP000287296"/>
    </source>
</evidence>
<dbReference type="PANTHER" id="PTHR13610">
    <property type="entry name" value="METHYLTRANSFERASE DOMAIN-CONTAINING PROTEIN"/>
    <property type="match status" value="1"/>
</dbReference>
<dbReference type="PANTHER" id="PTHR13610:SF20">
    <property type="entry name" value="METHYLTRANSFERASE DOMAIN-CONTAINING PROTEIN"/>
    <property type="match status" value="1"/>
</dbReference>
<dbReference type="GO" id="GO:0016279">
    <property type="term" value="F:protein-lysine N-methyltransferase activity"/>
    <property type="evidence" value="ECO:0007669"/>
    <property type="project" value="InterPro"/>
</dbReference>
<dbReference type="GO" id="GO:0032259">
    <property type="term" value="P:methylation"/>
    <property type="evidence" value="ECO:0007669"/>
    <property type="project" value="UniProtKB-KW"/>
</dbReference>
<keyword evidence="2 4" id="KW-0808">Transferase</keyword>
<dbReference type="OrthoDB" id="9780095at2"/>
<reference evidence="4 5" key="1">
    <citation type="submission" date="2018-12" db="EMBL/GenBank/DDBJ databases">
        <authorList>
            <person name="Sun L."/>
            <person name="Chen Z."/>
        </authorList>
    </citation>
    <scope>NUCLEOTIDE SEQUENCE [LARGE SCALE GENOMIC DNA]</scope>
    <source>
        <strain evidence="4 5">LMG 29736</strain>
    </source>
</reference>
<organism evidence="4 5">
    <name type="scientific">Siminovitchia terrae</name>
    <name type="common">Bacillus terrae</name>
    <dbReference type="NCBI Taxonomy" id="1914933"/>
    <lineage>
        <taxon>Bacteria</taxon>
        <taxon>Bacillati</taxon>
        <taxon>Bacillota</taxon>
        <taxon>Bacilli</taxon>
        <taxon>Bacillales</taxon>
        <taxon>Bacillaceae</taxon>
        <taxon>Siminovitchia</taxon>
    </lineage>
</organism>
<evidence type="ECO:0000313" key="4">
    <source>
        <dbReference type="EMBL" id="RST58065.1"/>
    </source>
</evidence>
<dbReference type="CDD" id="cd02440">
    <property type="entry name" value="AdoMet_MTases"/>
    <property type="match status" value="1"/>
</dbReference>
<dbReference type="InterPro" id="IPR026170">
    <property type="entry name" value="FAM173A/B"/>
</dbReference>
<sequence>MIDYKQDKLLSIKTTDEQRIFPAEPHYNPYEPTPYEALDQLFSRYRLTADACLVDMGCGKGRVPFYVHYHFQASAVGIEMNPALYEDALKNKASYSRKAKRRRGSVEFQCILAQEYNIQPGDNVFFFFNPFSAQIFMTVVQHILESVEKYPRTIDLILYYPSHEYVYYLLNHTQFKLVEEVRLDCFYERNDHERILIYRMNKGGL</sequence>
<dbReference type="AlphaFoldDB" id="A0A429X3U1"/>